<dbReference type="Gene3D" id="3.80.10.10">
    <property type="entry name" value="Ribonuclease Inhibitor"/>
    <property type="match status" value="1"/>
</dbReference>
<feature type="domain" description="F-box" evidence="2">
    <location>
        <begin position="47"/>
        <end position="93"/>
    </location>
</feature>
<dbReference type="InterPro" id="IPR032675">
    <property type="entry name" value="LRR_dom_sf"/>
</dbReference>
<dbReference type="SUPFAM" id="SSF81383">
    <property type="entry name" value="F-box domain"/>
    <property type="match status" value="1"/>
</dbReference>
<gene>
    <name evidence="3" type="ORF">AVEN_102806_1</name>
</gene>
<evidence type="ECO:0000313" key="3">
    <source>
        <dbReference type="EMBL" id="GBO37468.1"/>
    </source>
</evidence>
<dbReference type="PANTHER" id="PTHR20872:SF1">
    <property type="entry name" value="F-BOX DOMAIN-CONTAINING PROTEIN"/>
    <property type="match status" value="1"/>
</dbReference>
<comment type="caution">
    <text evidence="3">The sequence shown here is derived from an EMBL/GenBank/DDBJ whole genome shotgun (WGS) entry which is preliminary data.</text>
</comment>
<evidence type="ECO:0000256" key="1">
    <source>
        <dbReference type="SAM" id="MobiDB-lite"/>
    </source>
</evidence>
<dbReference type="InterPro" id="IPR001810">
    <property type="entry name" value="F-box_dom"/>
</dbReference>
<name>A0A4Y2WLA4_ARAVE</name>
<evidence type="ECO:0000259" key="2">
    <source>
        <dbReference type="PROSITE" id="PS50181"/>
    </source>
</evidence>
<dbReference type="Proteomes" id="UP000499080">
    <property type="component" value="Unassembled WGS sequence"/>
</dbReference>
<organism evidence="3 4">
    <name type="scientific">Araneus ventricosus</name>
    <name type="common">Orbweaver spider</name>
    <name type="synonym">Epeira ventricosa</name>
    <dbReference type="NCBI Taxonomy" id="182803"/>
    <lineage>
        <taxon>Eukaryota</taxon>
        <taxon>Metazoa</taxon>
        <taxon>Ecdysozoa</taxon>
        <taxon>Arthropoda</taxon>
        <taxon>Chelicerata</taxon>
        <taxon>Arachnida</taxon>
        <taxon>Araneae</taxon>
        <taxon>Araneomorphae</taxon>
        <taxon>Entelegynae</taxon>
        <taxon>Araneoidea</taxon>
        <taxon>Araneidae</taxon>
        <taxon>Araneus</taxon>
    </lineage>
</organism>
<accession>A0A4Y2WLA4</accession>
<dbReference type="EMBL" id="BGPR01061899">
    <property type="protein sequence ID" value="GBO37468.1"/>
    <property type="molecule type" value="Genomic_DNA"/>
</dbReference>
<dbReference type="InterPro" id="IPR036047">
    <property type="entry name" value="F-box-like_dom_sf"/>
</dbReference>
<protein>
    <recommendedName>
        <fullName evidence="2">F-box domain-containing protein</fullName>
    </recommendedName>
</protein>
<dbReference type="PROSITE" id="PS50181">
    <property type="entry name" value="FBOX"/>
    <property type="match status" value="1"/>
</dbReference>
<dbReference type="OrthoDB" id="6409609at2759"/>
<sequence>MGAVFTSEIVSDANAIDPIGVQYTEEKRDSETAQSTASNDTEECEKQGKWSELPSLPLENIYSFLRREDQVNMSLVCRSWSEGYSSPSVWKTFRFAFSGSQLSMDTCPVKKFVRKYSSMFRHVEIESTCEQDCLMNNWCRHFVEFLQILTSNTQLISVKFRYFSYYHYPIRDTLFYNDICREIVDFLASQRHLKRVEFEHCFFNFQKCVEILRKLTESSRESLTHLNIRGFDDHNPMSQEQNSNLAQNLPANLPTLADLPNLTILETDYSLIFENMVAPQSNNIQTIKRRQTRVLSRIILNYSHTCMEIDHFRGLTSTDWRLLQNLYPRLQVEFNFMRSSSSRRDVEFFIVPNMPISRLEFIHETMFPVLEIAVLIDHLLACKTTEHLVTLRLFWQEPIQNLSSTFIPFLQACKKLKCFELFMCDTTGIDVLLESWLENRPESLEKVIIDIVNLHNENDAPGWINVNEYVSLLKLAGLNISVNLYIYS</sequence>
<reference evidence="3 4" key="1">
    <citation type="journal article" date="2019" name="Sci. Rep.">
        <title>Orb-weaving spider Araneus ventricosus genome elucidates the spidroin gene catalogue.</title>
        <authorList>
            <person name="Kono N."/>
            <person name="Nakamura H."/>
            <person name="Ohtoshi R."/>
            <person name="Moran D.A.P."/>
            <person name="Shinohara A."/>
            <person name="Yoshida Y."/>
            <person name="Fujiwara M."/>
            <person name="Mori M."/>
            <person name="Tomita M."/>
            <person name="Arakawa K."/>
        </authorList>
    </citation>
    <scope>NUCLEOTIDE SEQUENCE [LARGE SCALE GENOMIC DNA]</scope>
</reference>
<dbReference type="Gene3D" id="1.20.1280.50">
    <property type="match status" value="1"/>
</dbReference>
<dbReference type="PANTHER" id="PTHR20872">
    <property type="match status" value="1"/>
</dbReference>
<dbReference type="Pfam" id="PF12937">
    <property type="entry name" value="F-box-like"/>
    <property type="match status" value="1"/>
</dbReference>
<feature type="region of interest" description="Disordered" evidence="1">
    <location>
        <begin position="21"/>
        <end position="48"/>
    </location>
</feature>
<proteinExistence type="predicted"/>
<evidence type="ECO:0000313" key="4">
    <source>
        <dbReference type="Proteomes" id="UP000499080"/>
    </source>
</evidence>
<dbReference type="AlphaFoldDB" id="A0A4Y2WLA4"/>
<keyword evidence="4" id="KW-1185">Reference proteome</keyword>